<evidence type="ECO:0000313" key="3">
    <source>
        <dbReference type="Proteomes" id="UP000647241"/>
    </source>
</evidence>
<comment type="caution">
    <text evidence="2">The sequence shown here is derived from an EMBL/GenBank/DDBJ whole genome shotgun (WGS) entry which is preliminary data.</text>
</comment>
<evidence type="ECO:0008006" key="4">
    <source>
        <dbReference type="Google" id="ProtNLM"/>
    </source>
</evidence>
<evidence type="ECO:0000313" key="2">
    <source>
        <dbReference type="EMBL" id="GGG80091.1"/>
    </source>
</evidence>
<dbReference type="Proteomes" id="UP000647241">
    <property type="component" value="Unassembled WGS sequence"/>
</dbReference>
<dbReference type="SUPFAM" id="SSF53335">
    <property type="entry name" value="S-adenosyl-L-methionine-dependent methyltransferases"/>
    <property type="match status" value="1"/>
</dbReference>
<dbReference type="InterPro" id="IPR029063">
    <property type="entry name" value="SAM-dependent_MTases_sf"/>
</dbReference>
<reference evidence="2" key="2">
    <citation type="submission" date="2020-09" db="EMBL/GenBank/DDBJ databases">
        <authorList>
            <person name="Sun Q."/>
            <person name="Zhou Y."/>
        </authorList>
    </citation>
    <scope>NUCLEOTIDE SEQUENCE</scope>
    <source>
        <strain evidence="2">CGMCC 1.12997</strain>
    </source>
</reference>
<feature type="region of interest" description="Disordered" evidence="1">
    <location>
        <begin position="1"/>
        <end position="24"/>
    </location>
</feature>
<organism evidence="2 3">
    <name type="scientific">Edaphobacter dinghuensis</name>
    <dbReference type="NCBI Taxonomy" id="1560005"/>
    <lineage>
        <taxon>Bacteria</taxon>
        <taxon>Pseudomonadati</taxon>
        <taxon>Acidobacteriota</taxon>
        <taxon>Terriglobia</taxon>
        <taxon>Terriglobales</taxon>
        <taxon>Acidobacteriaceae</taxon>
        <taxon>Edaphobacter</taxon>
    </lineage>
</organism>
<dbReference type="Gene3D" id="3.40.50.150">
    <property type="entry name" value="Vaccinia Virus protein VP39"/>
    <property type="match status" value="1"/>
</dbReference>
<dbReference type="AlphaFoldDB" id="A0A917HIV9"/>
<reference evidence="2" key="1">
    <citation type="journal article" date="2014" name="Int. J. Syst. Evol. Microbiol.">
        <title>Complete genome sequence of Corynebacterium casei LMG S-19264T (=DSM 44701T), isolated from a smear-ripened cheese.</title>
        <authorList>
            <consortium name="US DOE Joint Genome Institute (JGI-PGF)"/>
            <person name="Walter F."/>
            <person name="Albersmeier A."/>
            <person name="Kalinowski J."/>
            <person name="Ruckert C."/>
        </authorList>
    </citation>
    <scope>NUCLEOTIDE SEQUENCE</scope>
    <source>
        <strain evidence="2">CGMCC 1.12997</strain>
    </source>
</reference>
<gene>
    <name evidence="2" type="ORF">GCM10011585_24290</name>
</gene>
<keyword evidence="3" id="KW-1185">Reference proteome</keyword>
<name>A0A917HIV9_9BACT</name>
<dbReference type="RefSeq" id="WP_188554496.1">
    <property type="nucleotide sequence ID" value="NZ_BMGT01000003.1"/>
</dbReference>
<accession>A0A917HIV9</accession>
<protein>
    <recommendedName>
        <fullName evidence="4">Methyltransferase family protein</fullName>
    </recommendedName>
</protein>
<evidence type="ECO:0000256" key="1">
    <source>
        <dbReference type="SAM" id="MobiDB-lite"/>
    </source>
</evidence>
<dbReference type="Pfam" id="PF13489">
    <property type="entry name" value="Methyltransf_23"/>
    <property type="match status" value="1"/>
</dbReference>
<proteinExistence type="predicted"/>
<feature type="compositionally biased region" description="Low complexity" evidence="1">
    <location>
        <begin position="1"/>
        <end position="13"/>
    </location>
</feature>
<dbReference type="EMBL" id="BMGT01000003">
    <property type="protein sequence ID" value="GGG80091.1"/>
    <property type="molecule type" value="Genomic_DNA"/>
</dbReference>
<sequence length="211" mass="23631">MRNLFSSDSSGSAKGAGGNRVPRHSSGWKELLKHLSAQESLRVLDIGPTSSTNINYITSLGHSIYMANLVEEAAKPEWVVPAEGDKPAGFNVESFLQSNLNFSGRMFDVVILWDTADYLPEPLLGPVFARIHEVLQPGGLMLAFFHASQDAETSFNRYHLTDTDVIEMQRAGNYPLLNVYSNRKIENMLSEFSNFRFFLAKDSLREVIITR</sequence>